<organism evidence="1 2">
    <name type="scientific">Psilocybe cf. subviscida</name>
    <dbReference type="NCBI Taxonomy" id="2480587"/>
    <lineage>
        <taxon>Eukaryota</taxon>
        <taxon>Fungi</taxon>
        <taxon>Dikarya</taxon>
        <taxon>Basidiomycota</taxon>
        <taxon>Agaricomycotina</taxon>
        <taxon>Agaricomycetes</taxon>
        <taxon>Agaricomycetidae</taxon>
        <taxon>Agaricales</taxon>
        <taxon>Agaricineae</taxon>
        <taxon>Strophariaceae</taxon>
        <taxon>Psilocybe</taxon>
    </lineage>
</organism>
<keyword evidence="2" id="KW-1185">Reference proteome</keyword>
<sequence>MASRRFAAPNSLVGPLNTQRSTFTIRATSTTHRPLPDFNDDLDDGPKTLSTLSVAVTPRALARTASETEVPHDTLRGTSKATAPAMSFLDEREALIICVANVWNPYHTARTIDNRPQFLALPRTSQHQLRDRDLRRLQPNVYGNNMTMRAEAPVATIHALDEGVPLVQTVHRVRAWPSPRPDRNFISQYHLSGPRSDGFPSAGGVPPITWTPFSSPTHFLHPTLVRRLATHREAT</sequence>
<dbReference type="AlphaFoldDB" id="A0A8H5FAE3"/>
<proteinExistence type="predicted"/>
<gene>
    <name evidence="1" type="ORF">D9619_009220</name>
</gene>
<evidence type="ECO:0000313" key="1">
    <source>
        <dbReference type="EMBL" id="KAF5329624.1"/>
    </source>
</evidence>
<name>A0A8H5FAE3_9AGAR</name>
<comment type="caution">
    <text evidence="1">The sequence shown here is derived from an EMBL/GenBank/DDBJ whole genome shotgun (WGS) entry which is preliminary data.</text>
</comment>
<dbReference type="EMBL" id="JAACJJ010000002">
    <property type="protein sequence ID" value="KAF5329624.1"/>
    <property type="molecule type" value="Genomic_DNA"/>
</dbReference>
<protein>
    <submittedName>
        <fullName evidence="1">Uncharacterized protein</fullName>
    </submittedName>
</protein>
<accession>A0A8H5FAE3</accession>
<dbReference type="Proteomes" id="UP000567179">
    <property type="component" value="Unassembled WGS sequence"/>
</dbReference>
<evidence type="ECO:0000313" key="2">
    <source>
        <dbReference type="Proteomes" id="UP000567179"/>
    </source>
</evidence>
<reference evidence="1 2" key="1">
    <citation type="journal article" date="2020" name="ISME J.">
        <title>Uncovering the hidden diversity of litter-decomposition mechanisms in mushroom-forming fungi.</title>
        <authorList>
            <person name="Floudas D."/>
            <person name="Bentzer J."/>
            <person name="Ahren D."/>
            <person name="Johansson T."/>
            <person name="Persson P."/>
            <person name="Tunlid A."/>
        </authorList>
    </citation>
    <scope>NUCLEOTIDE SEQUENCE [LARGE SCALE GENOMIC DNA]</scope>
    <source>
        <strain evidence="1 2">CBS 101986</strain>
    </source>
</reference>